<reference evidence="2" key="1">
    <citation type="submission" date="2018-01" db="EMBL/GenBank/DDBJ databases">
        <title>An insight into the sialome of Amazonian anophelines.</title>
        <authorList>
            <person name="Ribeiro J.M."/>
            <person name="Scarpassa V."/>
            <person name="Calvo E."/>
        </authorList>
    </citation>
    <scope>NUCLEOTIDE SEQUENCE</scope>
    <source>
        <tissue evidence="2">Salivary glands</tissue>
    </source>
</reference>
<sequence length="68" mass="7389">MLLAALLFGCVAVATGHEIEPTLSSIHRSHFPTQNARSREGGRSISTRVFGGEQCGITHNMEAKWAHD</sequence>
<protein>
    <submittedName>
        <fullName evidence="2">Putative secreted protein</fullName>
    </submittedName>
</protein>
<evidence type="ECO:0000256" key="1">
    <source>
        <dbReference type="SAM" id="SignalP"/>
    </source>
</evidence>
<dbReference type="EMBL" id="GGFJ01014676">
    <property type="protein sequence ID" value="MBW63817.1"/>
    <property type="molecule type" value="Transcribed_RNA"/>
</dbReference>
<proteinExistence type="predicted"/>
<accession>A0A2M4CEQ5</accession>
<keyword evidence="1" id="KW-0732">Signal</keyword>
<feature type="chain" id="PRO_5014695195" evidence="1">
    <location>
        <begin position="17"/>
        <end position="68"/>
    </location>
</feature>
<dbReference type="AlphaFoldDB" id="A0A2M4CEQ5"/>
<evidence type="ECO:0000313" key="2">
    <source>
        <dbReference type="EMBL" id="MBW63817.1"/>
    </source>
</evidence>
<feature type="signal peptide" evidence="1">
    <location>
        <begin position="1"/>
        <end position="16"/>
    </location>
</feature>
<organism evidence="2">
    <name type="scientific">Anopheles marajoara</name>
    <dbReference type="NCBI Taxonomy" id="58244"/>
    <lineage>
        <taxon>Eukaryota</taxon>
        <taxon>Metazoa</taxon>
        <taxon>Ecdysozoa</taxon>
        <taxon>Arthropoda</taxon>
        <taxon>Hexapoda</taxon>
        <taxon>Insecta</taxon>
        <taxon>Pterygota</taxon>
        <taxon>Neoptera</taxon>
        <taxon>Endopterygota</taxon>
        <taxon>Diptera</taxon>
        <taxon>Nematocera</taxon>
        <taxon>Culicoidea</taxon>
        <taxon>Culicidae</taxon>
        <taxon>Anophelinae</taxon>
        <taxon>Anopheles</taxon>
    </lineage>
</organism>
<name>A0A2M4CEQ5_9DIPT</name>